<keyword evidence="11" id="KW-1185">Reference proteome</keyword>
<dbReference type="RefSeq" id="WP_011709220.1">
    <property type="nucleotide sequence ID" value="NZ_BMIX01000008.1"/>
</dbReference>
<evidence type="ECO:0000259" key="4">
    <source>
        <dbReference type="Pfam" id="PF11827"/>
    </source>
</evidence>
<evidence type="ECO:0000313" key="11">
    <source>
        <dbReference type="Proteomes" id="UP000605733"/>
    </source>
</evidence>
<evidence type="ECO:0000259" key="6">
    <source>
        <dbReference type="Pfam" id="PF25869"/>
    </source>
</evidence>
<dbReference type="InterPro" id="IPR021782">
    <property type="entry name" value="DUF3347"/>
</dbReference>
<dbReference type="NCBIfam" id="TIGR01730">
    <property type="entry name" value="RND_mfp"/>
    <property type="match status" value="1"/>
</dbReference>
<feature type="domain" description="CusB-like three alpha-helical bundle" evidence="6">
    <location>
        <begin position="169"/>
        <end position="217"/>
    </location>
</feature>
<reference evidence="11" key="1">
    <citation type="journal article" date="2019" name="Int. J. Syst. Evol. Microbiol.">
        <title>The Global Catalogue of Microorganisms (GCM) 10K type strain sequencing project: providing services to taxonomists for standard genome sequencing and annotation.</title>
        <authorList>
            <consortium name="The Broad Institute Genomics Platform"/>
            <consortium name="The Broad Institute Genome Sequencing Center for Infectious Disease"/>
            <person name="Wu L."/>
            <person name="Ma J."/>
        </authorList>
    </citation>
    <scope>NUCLEOTIDE SEQUENCE [LARGE SCALE GENOMIC DNA]</scope>
    <source>
        <strain evidence="11">CGMCC 1.15422</strain>
    </source>
</reference>
<evidence type="ECO:0000259" key="9">
    <source>
        <dbReference type="Pfam" id="PF25975"/>
    </source>
</evidence>
<sequence length="616" mass="67857">MKKYSIYIGILIGGLVLGYLIFSNGSSDTNLESTKVLEGSEGHDHEDENGETQMWTCSMHPQIMLPEPGDCPICGMDLIPAEEGAGGLTTDQFTMTENALALANIQTTQVGGARIENNTLVLSGKIMENEELNAVQVSYFAGRIEKLYVNFTGEQVNRGQLLATIYSPELVSAQQELLTAASLRESQPELYKAVRNKLKLWKLSDKQINSIEEAGSVIENFPVYATVSGTVTEKMAQEGDYIKQGQPLYKIANLSSVWAMFDAYENQISGLDKGQEIQITTNSYPDKEFNAKISFIDPVLNTGTRTVMIRTELNNKNGLLKPGMFVQGKVKGISSPTNEMVAIPQSAVLWTGERSVVYVKANNEEPVFELREIKLGNMRGDQYEVLSGLQNGEQVVTNGTFTVDAAAQLKGKKSMMSPEGGTAGGSMPGMDMGNNAAKENNSQVKGQVSTEKFLEGQAYDFRVETPDSFRKQLDAVIHAYLSLKDGLVEADEKATFKYSTQLYEALQDIDGSVLKGKAKAFWEEKKNFLMKHAKLCKEASTIAGKRENFIYLSQPLIKVVEVYGPGDETLYIDFCPMANNNKGAFWLSASKNIQNPFMNEGMRSCGEVKQEIVPNK</sequence>
<dbReference type="InterPro" id="IPR051909">
    <property type="entry name" value="MFP_Cation_Efflux"/>
</dbReference>
<dbReference type="PANTHER" id="PTHR30097:SF4">
    <property type="entry name" value="SLR6042 PROTEIN"/>
    <property type="match status" value="1"/>
</dbReference>
<dbReference type="InterPro" id="IPR045800">
    <property type="entry name" value="HMBD"/>
</dbReference>
<protein>
    <recommendedName>
        <fullName evidence="12">Efflux RND transporter periplasmic adaptor subunit</fullName>
    </recommendedName>
</protein>
<dbReference type="Pfam" id="PF11827">
    <property type="entry name" value="DUF3347"/>
    <property type="match status" value="1"/>
</dbReference>
<feature type="domain" description="CusB-like beta-barrel" evidence="8">
    <location>
        <begin position="256"/>
        <end position="331"/>
    </location>
</feature>
<evidence type="ECO:0000259" key="8">
    <source>
        <dbReference type="Pfam" id="PF25954"/>
    </source>
</evidence>
<dbReference type="Proteomes" id="UP000605733">
    <property type="component" value="Unassembled WGS sequence"/>
</dbReference>
<keyword evidence="3" id="KW-0472">Membrane</keyword>
<keyword evidence="2" id="KW-0813">Transport</keyword>
<evidence type="ECO:0000313" key="10">
    <source>
        <dbReference type="EMBL" id="GGG43888.1"/>
    </source>
</evidence>
<evidence type="ECO:0000256" key="1">
    <source>
        <dbReference type="ARBA" id="ARBA00009477"/>
    </source>
</evidence>
<keyword evidence="3" id="KW-0812">Transmembrane</keyword>
<dbReference type="InterPro" id="IPR058790">
    <property type="entry name" value="BSH_CusB"/>
</dbReference>
<name>A0ABQ1WSS5_9FLAO</name>
<dbReference type="Gene3D" id="2.40.420.20">
    <property type="match status" value="1"/>
</dbReference>
<dbReference type="Pfam" id="PF25869">
    <property type="entry name" value="3HB_CusB"/>
    <property type="match status" value="1"/>
</dbReference>
<feature type="domain" description="Heavy metal binding" evidence="5">
    <location>
        <begin position="55"/>
        <end position="81"/>
    </location>
</feature>
<evidence type="ECO:0008006" key="12">
    <source>
        <dbReference type="Google" id="ProtNLM"/>
    </source>
</evidence>
<proteinExistence type="inferred from homology"/>
<dbReference type="InterPro" id="IPR058791">
    <property type="entry name" value="3HB_CusB"/>
</dbReference>
<gene>
    <name evidence="10" type="ORF">GCM10011532_29890</name>
</gene>
<evidence type="ECO:0000256" key="3">
    <source>
        <dbReference type="SAM" id="Phobius"/>
    </source>
</evidence>
<feature type="domain" description="CusB-like barrel-sandwich hybrid" evidence="7">
    <location>
        <begin position="140"/>
        <end position="252"/>
    </location>
</feature>
<evidence type="ECO:0000259" key="5">
    <source>
        <dbReference type="Pfam" id="PF19335"/>
    </source>
</evidence>
<dbReference type="Pfam" id="PF25954">
    <property type="entry name" value="Beta-barrel_RND_2"/>
    <property type="match status" value="1"/>
</dbReference>
<feature type="domain" description="DUF3347" evidence="4">
    <location>
        <begin position="476"/>
        <end position="566"/>
    </location>
</feature>
<dbReference type="EMBL" id="BMIX01000008">
    <property type="protein sequence ID" value="GGG43888.1"/>
    <property type="molecule type" value="Genomic_DNA"/>
</dbReference>
<comment type="similarity">
    <text evidence="1">Belongs to the membrane fusion protein (MFP) (TC 8.A.1) family.</text>
</comment>
<organism evidence="10 11">
    <name type="scientific">Christiangramia forsetii</name>
    <dbReference type="NCBI Taxonomy" id="411153"/>
    <lineage>
        <taxon>Bacteria</taxon>
        <taxon>Pseudomonadati</taxon>
        <taxon>Bacteroidota</taxon>
        <taxon>Flavobacteriia</taxon>
        <taxon>Flavobacteriales</taxon>
        <taxon>Flavobacteriaceae</taxon>
        <taxon>Christiangramia</taxon>
    </lineage>
</organism>
<dbReference type="Pfam" id="PF25919">
    <property type="entry name" value="BSH_CusB"/>
    <property type="match status" value="1"/>
</dbReference>
<evidence type="ECO:0000259" key="7">
    <source>
        <dbReference type="Pfam" id="PF25919"/>
    </source>
</evidence>
<dbReference type="InterPro" id="IPR058649">
    <property type="entry name" value="CzcB_C"/>
</dbReference>
<dbReference type="PANTHER" id="PTHR30097">
    <property type="entry name" value="CATION EFFLUX SYSTEM PROTEIN CUSB"/>
    <property type="match status" value="1"/>
</dbReference>
<keyword evidence="3" id="KW-1133">Transmembrane helix</keyword>
<feature type="transmembrane region" description="Helical" evidence="3">
    <location>
        <begin position="5"/>
        <end position="22"/>
    </location>
</feature>
<dbReference type="SUPFAM" id="SSF111369">
    <property type="entry name" value="HlyD-like secretion proteins"/>
    <property type="match status" value="1"/>
</dbReference>
<evidence type="ECO:0000256" key="2">
    <source>
        <dbReference type="ARBA" id="ARBA00022448"/>
    </source>
</evidence>
<dbReference type="InterPro" id="IPR006143">
    <property type="entry name" value="RND_pump_MFP"/>
</dbReference>
<accession>A0ABQ1WSS5</accession>
<comment type="caution">
    <text evidence="10">The sequence shown here is derived from an EMBL/GenBank/DDBJ whole genome shotgun (WGS) entry which is preliminary data.</text>
</comment>
<dbReference type="Gene3D" id="2.40.30.170">
    <property type="match status" value="1"/>
</dbReference>
<dbReference type="InterPro" id="IPR058792">
    <property type="entry name" value="Beta-barrel_RND_2"/>
</dbReference>
<dbReference type="Pfam" id="PF25975">
    <property type="entry name" value="CzcB_C"/>
    <property type="match status" value="1"/>
</dbReference>
<dbReference type="Pfam" id="PF19335">
    <property type="entry name" value="HMBD"/>
    <property type="match status" value="1"/>
</dbReference>
<dbReference type="Gene3D" id="6.10.140.730">
    <property type="match status" value="1"/>
</dbReference>
<feature type="domain" description="CzcB-like C-terminal circularly permuted SH3-like" evidence="9">
    <location>
        <begin position="341"/>
        <end position="403"/>
    </location>
</feature>